<proteinExistence type="predicted"/>
<dbReference type="InterPro" id="IPR011089">
    <property type="entry name" value="GmrSD_C"/>
</dbReference>
<dbReference type="GeneID" id="65344913"/>
<protein>
    <recommendedName>
        <fullName evidence="1">GmrSD restriction endonucleases C-terminal domain-containing protein</fullName>
    </recommendedName>
</protein>
<dbReference type="Pfam" id="PF07510">
    <property type="entry name" value="GmrSD_C"/>
    <property type="match status" value="1"/>
</dbReference>
<dbReference type="PANTHER" id="PTHR24094:SF15">
    <property type="entry name" value="AMP-DEPENDENT SYNTHETASE_LIGASE DOMAIN-CONTAINING PROTEIN-RELATED"/>
    <property type="match status" value="1"/>
</dbReference>
<dbReference type="OrthoDB" id="5196645at2"/>
<gene>
    <name evidence="2" type="ORF">SAMN04489737_1179</name>
</gene>
<evidence type="ECO:0000313" key="2">
    <source>
        <dbReference type="EMBL" id="SDU80360.1"/>
    </source>
</evidence>
<feature type="domain" description="GmrSD restriction endonucleases C-terminal" evidence="1">
    <location>
        <begin position="100"/>
        <end position="239"/>
    </location>
</feature>
<reference evidence="3" key="1">
    <citation type="submission" date="2016-10" db="EMBL/GenBank/DDBJ databases">
        <authorList>
            <person name="Varghese N."/>
            <person name="Submissions S."/>
        </authorList>
    </citation>
    <scope>NUCLEOTIDE SEQUENCE [LARGE SCALE GENOMIC DNA]</scope>
    <source>
        <strain evidence="3">DSM 10002</strain>
    </source>
</reference>
<sequence>MNRHRLDRILYALSAFLCAWLALPGLGPDIAGLEQRFGWKIGPDDWRGPLSTPPSYLIPNPENQQLLSSLTIRNEHASTPTYRRSEFGQPWADIDHNGCDTRNDILARDITDPVFKSGTHNCVVVEGKLDEPYTGQTIYFIRGKETSALVQIDHVVALGDAWRSGAWTWPPHQRELFANDPTNLLAVDGQQNQDKGAANAAQWLPADASFHCSYIQQQLRVKVNWHLSVTPQEYRTMQRVLSQCYPVSTAH</sequence>
<dbReference type="PANTHER" id="PTHR24094">
    <property type="entry name" value="SECRETED PROTEIN"/>
    <property type="match status" value="1"/>
</dbReference>
<accession>A0A1H2LH59</accession>
<dbReference type="RefSeq" id="WP_091280982.1">
    <property type="nucleotide sequence ID" value="NZ_JABAPH010000008.1"/>
</dbReference>
<evidence type="ECO:0000259" key="1">
    <source>
        <dbReference type="Pfam" id="PF07510"/>
    </source>
</evidence>
<dbReference type="STRING" id="131112.SAMN04489737_1179"/>
<dbReference type="Proteomes" id="UP000214355">
    <property type="component" value="Chromosome I"/>
</dbReference>
<organism evidence="2 3">
    <name type="scientific">Arcanobacterium phocae</name>
    <dbReference type="NCBI Taxonomy" id="131112"/>
    <lineage>
        <taxon>Bacteria</taxon>
        <taxon>Bacillati</taxon>
        <taxon>Actinomycetota</taxon>
        <taxon>Actinomycetes</taxon>
        <taxon>Actinomycetales</taxon>
        <taxon>Actinomycetaceae</taxon>
        <taxon>Arcanobacterium</taxon>
    </lineage>
</organism>
<dbReference type="EMBL" id="LT629804">
    <property type="protein sequence ID" value="SDU80360.1"/>
    <property type="molecule type" value="Genomic_DNA"/>
</dbReference>
<dbReference type="AlphaFoldDB" id="A0A1H2LH59"/>
<keyword evidence="3" id="KW-1185">Reference proteome</keyword>
<evidence type="ECO:0000313" key="3">
    <source>
        <dbReference type="Proteomes" id="UP000214355"/>
    </source>
</evidence>
<name>A0A1H2LH59_9ACTO</name>